<gene>
    <name evidence="2" type="ORF">ZMTM_12100</name>
</gene>
<organism evidence="2 3">
    <name type="scientific">Methyloradius palustris</name>
    <dbReference type="NCBI Taxonomy" id="2778876"/>
    <lineage>
        <taxon>Bacteria</taxon>
        <taxon>Pseudomonadati</taxon>
        <taxon>Pseudomonadota</taxon>
        <taxon>Betaproteobacteria</taxon>
        <taxon>Nitrosomonadales</taxon>
        <taxon>Methylophilaceae</taxon>
        <taxon>Methyloradius</taxon>
    </lineage>
</organism>
<keyword evidence="3" id="KW-1185">Reference proteome</keyword>
<dbReference type="KEGG" id="mpau:ZMTM_12100"/>
<feature type="transmembrane region" description="Helical" evidence="1">
    <location>
        <begin position="78"/>
        <end position="99"/>
    </location>
</feature>
<sequence>METKFMNFKQFFYKYLGEDDLRNQSQSSDKYHSLKSGQTLKMSVLLGVGFYFLIYFILGKNNIYIIQLKNDFRSSLLWVIPQMIFFSCALLIILIGVFFGSKDGEGKYIYEKKYIWIPVVLKVTTVMVMATLGFLVALLFFR</sequence>
<dbReference type="Proteomes" id="UP000826722">
    <property type="component" value="Chromosome"/>
</dbReference>
<feature type="transmembrane region" description="Helical" evidence="1">
    <location>
        <begin position="40"/>
        <end position="58"/>
    </location>
</feature>
<name>A0A8D5G875_9PROT</name>
<evidence type="ECO:0000313" key="2">
    <source>
        <dbReference type="EMBL" id="BCM24951.1"/>
    </source>
</evidence>
<keyword evidence="1" id="KW-1133">Transmembrane helix</keyword>
<dbReference type="AlphaFoldDB" id="A0A8D5G875"/>
<feature type="transmembrane region" description="Helical" evidence="1">
    <location>
        <begin position="119"/>
        <end position="141"/>
    </location>
</feature>
<keyword evidence="1" id="KW-0472">Membrane</keyword>
<keyword evidence="1" id="KW-0812">Transmembrane</keyword>
<reference evidence="2" key="1">
    <citation type="journal article" date="2021" name="Arch. Microbiol.">
        <title>Methyloradius palustris gen. nov., sp. nov., a methanol-oxidizing bacterium isolated from snow.</title>
        <authorList>
            <person name="Miyadera T."/>
            <person name="Kojima H."/>
            <person name="Fukui M."/>
        </authorList>
    </citation>
    <scope>NUCLEOTIDE SEQUENCE</scope>
    <source>
        <strain evidence="2">Zm11</strain>
    </source>
</reference>
<evidence type="ECO:0000256" key="1">
    <source>
        <dbReference type="SAM" id="Phobius"/>
    </source>
</evidence>
<proteinExistence type="predicted"/>
<evidence type="ECO:0000313" key="3">
    <source>
        <dbReference type="Proteomes" id="UP000826722"/>
    </source>
</evidence>
<dbReference type="EMBL" id="AP024110">
    <property type="protein sequence ID" value="BCM24951.1"/>
    <property type="molecule type" value="Genomic_DNA"/>
</dbReference>
<protein>
    <submittedName>
        <fullName evidence="2">Uncharacterized protein</fullName>
    </submittedName>
</protein>
<accession>A0A8D5G875</accession>